<dbReference type="AlphaFoldDB" id="A0A081BV37"/>
<keyword evidence="1" id="KW-1133">Transmembrane helix</keyword>
<gene>
    <name evidence="2" type="ORF">U27_03154</name>
</gene>
<dbReference type="Proteomes" id="UP000030661">
    <property type="component" value="Unassembled WGS sequence"/>
</dbReference>
<feature type="transmembrane region" description="Helical" evidence="1">
    <location>
        <begin position="90"/>
        <end position="113"/>
    </location>
</feature>
<dbReference type="HOGENOM" id="CLU_2080108_0_0_0"/>
<organism evidence="2">
    <name type="scientific">Vecturithrix granuli</name>
    <dbReference type="NCBI Taxonomy" id="1499967"/>
    <lineage>
        <taxon>Bacteria</taxon>
        <taxon>Candidatus Moduliflexota</taxon>
        <taxon>Candidatus Vecturitrichia</taxon>
        <taxon>Candidatus Vecturitrichales</taxon>
        <taxon>Candidatus Vecturitrichaceae</taxon>
        <taxon>Candidatus Vecturithrix</taxon>
    </lineage>
</organism>
<keyword evidence="3" id="KW-1185">Reference proteome</keyword>
<evidence type="ECO:0000256" key="1">
    <source>
        <dbReference type="SAM" id="Phobius"/>
    </source>
</evidence>
<proteinExistence type="predicted"/>
<name>A0A081BV37_VECG1</name>
<dbReference type="STRING" id="1499967.U27_03154"/>
<keyword evidence="1" id="KW-0472">Membrane</keyword>
<protein>
    <submittedName>
        <fullName evidence="2">Uncharacterized protein</fullName>
    </submittedName>
</protein>
<dbReference type="EMBL" id="DF820464">
    <property type="protein sequence ID" value="GAK56192.1"/>
    <property type="molecule type" value="Genomic_DNA"/>
</dbReference>
<accession>A0A081BV37</accession>
<reference evidence="2" key="1">
    <citation type="journal article" date="2015" name="PeerJ">
        <title>First genomic representation of candidate bacterial phylum KSB3 points to enhanced environmental sensing as a trigger of wastewater bulking.</title>
        <authorList>
            <person name="Sekiguchi Y."/>
            <person name="Ohashi A."/>
            <person name="Parks D.H."/>
            <person name="Yamauchi T."/>
            <person name="Tyson G.W."/>
            <person name="Hugenholtz P."/>
        </authorList>
    </citation>
    <scope>NUCLEOTIDE SEQUENCE [LARGE SCALE GENOMIC DNA]</scope>
</reference>
<evidence type="ECO:0000313" key="2">
    <source>
        <dbReference type="EMBL" id="GAK56192.1"/>
    </source>
</evidence>
<evidence type="ECO:0000313" key="3">
    <source>
        <dbReference type="Proteomes" id="UP000030661"/>
    </source>
</evidence>
<sequence length="117" mass="13838">MQLPAPKKTDAQNEEDLFRLFDQEGIEFWNFLKQHKDEIVTMVQGYHAETLLGQHEARVETVHTDPLSNKQYTAAEKKELDRLRLFVKDYFAEFFLASMFIIGMILAVLYMLAHTWR</sequence>
<keyword evidence="1" id="KW-0812">Transmembrane</keyword>